<dbReference type="SMART" id="SM00825">
    <property type="entry name" value="PKS_KS"/>
    <property type="match status" value="1"/>
</dbReference>
<dbReference type="CDD" id="cd00834">
    <property type="entry name" value="KAS_I_II"/>
    <property type="match status" value="1"/>
</dbReference>
<dbReference type="Proteomes" id="UP000002931">
    <property type="component" value="Unassembled WGS sequence"/>
</dbReference>
<evidence type="ECO:0000256" key="4">
    <source>
        <dbReference type="RuleBase" id="RU003694"/>
    </source>
</evidence>
<dbReference type="InterPro" id="IPR016039">
    <property type="entry name" value="Thiolase-like"/>
</dbReference>
<keyword evidence="6" id="KW-0012">Acyltransferase</keyword>
<evidence type="ECO:0000259" key="5">
    <source>
        <dbReference type="PROSITE" id="PS52004"/>
    </source>
</evidence>
<name>A3VAJ9_9RHOB</name>
<dbReference type="GO" id="GO:0006633">
    <property type="term" value="P:fatty acid biosynthetic process"/>
    <property type="evidence" value="ECO:0007669"/>
    <property type="project" value="InterPro"/>
</dbReference>
<dbReference type="STRING" id="314271.RB2654_20193"/>
<evidence type="ECO:0000256" key="3">
    <source>
        <dbReference type="ARBA" id="ARBA00022679"/>
    </source>
</evidence>
<dbReference type="EC" id="2.3.1.41" evidence="6"/>
<proteinExistence type="inferred from homology"/>
<dbReference type="PROSITE" id="PS00606">
    <property type="entry name" value="KS3_1"/>
    <property type="match status" value="1"/>
</dbReference>
<dbReference type="GO" id="GO:0005829">
    <property type="term" value="C:cytosol"/>
    <property type="evidence" value="ECO:0007669"/>
    <property type="project" value="TreeGrafter"/>
</dbReference>
<dbReference type="PANTHER" id="PTHR11712">
    <property type="entry name" value="POLYKETIDE SYNTHASE-RELATED"/>
    <property type="match status" value="1"/>
</dbReference>
<dbReference type="Pfam" id="PF02801">
    <property type="entry name" value="Ketoacyl-synt_C"/>
    <property type="match status" value="1"/>
</dbReference>
<dbReference type="InterPro" id="IPR014031">
    <property type="entry name" value="Ketoacyl_synth_C"/>
</dbReference>
<evidence type="ECO:0000313" key="6">
    <source>
        <dbReference type="EMBL" id="EAQ14940.1"/>
    </source>
</evidence>
<dbReference type="InterPro" id="IPR018201">
    <property type="entry name" value="Ketoacyl_synth_AS"/>
</dbReference>
<dbReference type="SUPFAM" id="SSF53901">
    <property type="entry name" value="Thiolase-like"/>
    <property type="match status" value="2"/>
</dbReference>
<keyword evidence="3 4" id="KW-0808">Transferase</keyword>
<dbReference type="AlphaFoldDB" id="A3VAJ9"/>
<dbReference type="Pfam" id="PF00109">
    <property type="entry name" value="ketoacyl-synt"/>
    <property type="match status" value="1"/>
</dbReference>
<dbReference type="PROSITE" id="PS52004">
    <property type="entry name" value="KS3_2"/>
    <property type="match status" value="1"/>
</dbReference>
<sequence>MSGTGSVSVTGIGIVTALGQGAAANWAAMRAGQSGAAPVQRFPTEGLATRFAATVDAFCDPALRPTERTAELALMAANEALAQAGQEPGAAFPGKLIVGIPPIQMEWSDRIALDRATGGRATGYGDLIRMAGAAKNNGLFDVLRFDGTTRRLAARVKPVGRPVTITTACSSGATAIQIGVEAIRRGEVDRVLAVGADASVSPEMLLRFGLLSALSRRNDSPETASRPFDKTRDGFVPGEGAGALVLERAEAAHARGANVLGYVRGVGERLDAYHRIRQRPDAGPVGAAMAAAIADAGLAPQDIGYVNAHGTSTGENDRVESVGIGQVFGPRAPDLPVSSLKSMTGHMLSAAAAVEAAVSLLMIAEQTLLPTINHETPDPEIPLDVVPNVARPADVTHVLSNSFGFGGQNVCLVLSAEP</sequence>
<reference evidence="6 7" key="1">
    <citation type="journal article" date="2010" name="J. Bacteriol.">
        <title>Genome sequences of Pelagibaca bermudensis HTCC2601T and Maritimibacter alkaliphilus HTCC2654T, the type strains of two marine Roseobacter genera.</title>
        <authorList>
            <person name="Thrash J.C."/>
            <person name="Cho J.C."/>
            <person name="Ferriera S."/>
            <person name="Johnson J."/>
            <person name="Vergin K.L."/>
            <person name="Giovannoni S.J."/>
        </authorList>
    </citation>
    <scope>NUCLEOTIDE SEQUENCE [LARGE SCALE GENOMIC DNA]</scope>
    <source>
        <strain evidence="6 7">HTCC2654</strain>
    </source>
</reference>
<evidence type="ECO:0000256" key="1">
    <source>
        <dbReference type="ARBA" id="ARBA00005194"/>
    </source>
</evidence>
<comment type="caution">
    <text evidence="6">The sequence shown here is derived from an EMBL/GenBank/DDBJ whole genome shotgun (WGS) entry which is preliminary data.</text>
</comment>
<organism evidence="6 7">
    <name type="scientific">Maritimibacter alkaliphilus HTCC2654</name>
    <dbReference type="NCBI Taxonomy" id="314271"/>
    <lineage>
        <taxon>Bacteria</taxon>
        <taxon>Pseudomonadati</taxon>
        <taxon>Pseudomonadota</taxon>
        <taxon>Alphaproteobacteria</taxon>
        <taxon>Rhodobacterales</taxon>
        <taxon>Roseobacteraceae</taxon>
        <taxon>Maritimibacter</taxon>
    </lineage>
</organism>
<dbReference type="InterPro" id="IPR014030">
    <property type="entry name" value="Ketoacyl_synth_N"/>
</dbReference>
<evidence type="ECO:0000313" key="7">
    <source>
        <dbReference type="Proteomes" id="UP000002931"/>
    </source>
</evidence>
<dbReference type="GO" id="GO:0004315">
    <property type="term" value="F:3-oxoacyl-[acyl-carrier-protein] synthase activity"/>
    <property type="evidence" value="ECO:0007669"/>
    <property type="project" value="UniProtKB-EC"/>
</dbReference>
<dbReference type="Gene3D" id="3.40.47.10">
    <property type="match status" value="1"/>
</dbReference>
<dbReference type="OrthoDB" id="9808669at2"/>
<comment type="similarity">
    <text evidence="2 4">Belongs to the thiolase-like superfamily. Beta-ketoacyl-ACP synthases family.</text>
</comment>
<keyword evidence="7" id="KW-1185">Reference proteome</keyword>
<gene>
    <name evidence="6" type="ORF">RB2654_20193</name>
</gene>
<evidence type="ECO:0000256" key="2">
    <source>
        <dbReference type="ARBA" id="ARBA00008467"/>
    </source>
</evidence>
<dbReference type="HOGENOM" id="CLU_000022_69_2_5"/>
<dbReference type="eggNOG" id="COG0304">
    <property type="taxonomic scope" value="Bacteria"/>
</dbReference>
<accession>A3VAJ9</accession>
<dbReference type="InterPro" id="IPR020841">
    <property type="entry name" value="PKS_Beta-ketoAc_synthase_dom"/>
</dbReference>
<feature type="domain" description="Ketosynthase family 3 (KS3)" evidence="5">
    <location>
        <begin position="4"/>
        <end position="416"/>
    </location>
</feature>
<dbReference type="PANTHER" id="PTHR11712:SF336">
    <property type="entry name" value="3-OXOACYL-[ACYL-CARRIER-PROTEIN] SYNTHASE, MITOCHONDRIAL"/>
    <property type="match status" value="1"/>
</dbReference>
<dbReference type="RefSeq" id="WP_008334927.1">
    <property type="nucleotide sequence ID" value="NZ_CH902578.1"/>
</dbReference>
<dbReference type="InterPro" id="IPR000794">
    <property type="entry name" value="Beta-ketoacyl_synthase"/>
</dbReference>
<dbReference type="EMBL" id="AAMT01000001">
    <property type="protein sequence ID" value="EAQ14940.1"/>
    <property type="molecule type" value="Genomic_DNA"/>
</dbReference>
<protein>
    <submittedName>
        <fullName evidence="6">3-oxoacyl-(Acyl carrier protein) synthase</fullName>
        <ecNumber evidence="6">2.3.1.41</ecNumber>
    </submittedName>
</protein>
<comment type="pathway">
    <text evidence="1">Lipid metabolism; fatty acid biosynthesis.</text>
</comment>